<reference evidence="5" key="1">
    <citation type="submission" date="2019-02" db="EMBL/GenBank/DDBJ databases">
        <title>Structural and Functional analysis of Lanthipeptide from Bacillus thuringiensis serovar andalousiensis B23193.</title>
        <authorList>
            <person name="Andreeva J.V."/>
            <person name="Grigoreva A."/>
        </authorList>
    </citation>
    <scope>NUCLEOTIDE SEQUENCE [LARGE SCALE GENOMIC DNA]</scope>
    <source>
        <strain evidence="5">B23193</strain>
    </source>
</reference>
<feature type="transmembrane region" description="Helical" evidence="3">
    <location>
        <begin position="6"/>
        <end position="23"/>
    </location>
</feature>
<evidence type="ECO:0008006" key="6">
    <source>
        <dbReference type="Google" id="ProtNLM"/>
    </source>
</evidence>
<keyword evidence="1" id="KW-0677">Repeat</keyword>
<evidence type="ECO:0000256" key="2">
    <source>
        <dbReference type="PROSITE-ProRule" id="PRU00591"/>
    </source>
</evidence>
<accession>A0A6H0TL75</accession>
<protein>
    <recommendedName>
        <fullName evidence="6">N-acetylmuramoyl-L-alanine amidase family protein</fullName>
    </recommendedName>
</protein>
<dbReference type="InterPro" id="IPR018337">
    <property type="entry name" value="Cell_wall/Cho-bd_repeat"/>
</dbReference>
<dbReference type="EMBL" id="CP035727">
    <property type="protein sequence ID" value="QIW21085.1"/>
    <property type="molecule type" value="Genomic_DNA"/>
</dbReference>
<proteinExistence type="predicted"/>
<dbReference type="AlphaFoldDB" id="A0A6H0TL75"/>
<keyword evidence="3" id="KW-1133">Transmembrane helix</keyword>
<evidence type="ECO:0000256" key="1">
    <source>
        <dbReference type="ARBA" id="ARBA00022737"/>
    </source>
</evidence>
<dbReference type="RefSeq" id="WP_016102562.1">
    <property type="nucleotide sequence ID" value="NZ_CP035727.2"/>
</dbReference>
<keyword evidence="3" id="KW-0472">Membrane</keyword>
<dbReference type="PROSITE" id="PS51170">
    <property type="entry name" value="CW"/>
    <property type="match status" value="2"/>
</dbReference>
<feature type="repeat" description="Cell wall-binding" evidence="2">
    <location>
        <begin position="72"/>
        <end position="91"/>
    </location>
</feature>
<dbReference type="Pfam" id="PF01473">
    <property type="entry name" value="Choline_bind_1"/>
    <property type="match status" value="3"/>
</dbReference>
<dbReference type="Gene3D" id="2.10.270.10">
    <property type="entry name" value="Cholin Binding"/>
    <property type="match status" value="2"/>
</dbReference>
<organism evidence="4 5">
    <name type="scientific">Bacillus thuringiensis serovar andalousiensis</name>
    <dbReference type="NCBI Taxonomy" id="257985"/>
    <lineage>
        <taxon>Bacteria</taxon>
        <taxon>Bacillati</taxon>
        <taxon>Bacillota</taxon>
        <taxon>Bacilli</taxon>
        <taxon>Bacillales</taxon>
        <taxon>Bacillaceae</taxon>
        <taxon>Bacillus</taxon>
        <taxon>Bacillus cereus group</taxon>
    </lineage>
</organism>
<dbReference type="SUPFAM" id="SSF69360">
    <property type="entry name" value="Cell wall binding repeat"/>
    <property type="match status" value="1"/>
</dbReference>
<evidence type="ECO:0000256" key="3">
    <source>
        <dbReference type="SAM" id="Phobius"/>
    </source>
</evidence>
<evidence type="ECO:0000313" key="5">
    <source>
        <dbReference type="Proteomes" id="UP000501374"/>
    </source>
</evidence>
<feature type="repeat" description="Cell wall-binding" evidence="2">
    <location>
        <begin position="92"/>
        <end position="111"/>
    </location>
</feature>
<gene>
    <name evidence="4" type="ORF">EVG22_22775</name>
</gene>
<name>A0A6H0TL75_BACTU</name>
<keyword evidence="3" id="KW-0812">Transmembrane</keyword>
<sequence length="205" mass="24084">MVKVVSLIIMFNIFVAIIVSLVISHTVQVEKNGWVLEKGNRYYYENGKMKTDCWVKTPTGHRYYFDQNGKIKTGWIQIGQDRYYSSENGKMKTGWIQVGTPWYYLGEDGKMKTGVLKLGNKYYNLNKDGRLFIGWQYIDSDFGRYLTEEQKYIFISNYITALKFDKHGDIKSYIENGKEKNIYGNKTMELENFINDLKLISVLNY</sequence>
<evidence type="ECO:0000313" key="4">
    <source>
        <dbReference type="EMBL" id="QIW21085.1"/>
    </source>
</evidence>
<dbReference type="Proteomes" id="UP000501374">
    <property type="component" value="Chromosome"/>
</dbReference>